<dbReference type="AlphaFoldDB" id="A0A645GEV8"/>
<reference evidence="1" key="1">
    <citation type="submission" date="2019-08" db="EMBL/GenBank/DDBJ databases">
        <authorList>
            <person name="Kucharzyk K."/>
            <person name="Murdoch R.W."/>
            <person name="Higgins S."/>
            <person name="Loffler F."/>
        </authorList>
    </citation>
    <scope>NUCLEOTIDE SEQUENCE</scope>
</reference>
<dbReference type="EMBL" id="VSSQ01074322">
    <property type="protein sequence ID" value="MPN25225.1"/>
    <property type="molecule type" value="Genomic_DNA"/>
</dbReference>
<sequence length="125" mass="14059">MATLAVKNGGKVLNSSDKLGIYPGVMMFTNKAVNGKEKEIQAMYRAYNKAIDYLAKEPMDNYIDIIIEKGGFPPGVKGALLLPKFDKPVAPKPKDIEDVMAWMQARQLIQKGYTYKEVVDDRFVR</sequence>
<proteinExistence type="predicted"/>
<organism evidence="1">
    <name type="scientific">bioreactor metagenome</name>
    <dbReference type="NCBI Taxonomy" id="1076179"/>
    <lineage>
        <taxon>unclassified sequences</taxon>
        <taxon>metagenomes</taxon>
        <taxon>ecological metagenomes</taxon>
    </lineage>
</organism>
<comment type="caution">
    <text evidence="1">The sequence shown here is derived from an EMBL/GenBank/DDBJ whole genome shotgun (WGS) entry which is preliminary data.</text>
</comment>
<gene>
    <name evidence="1" type="ORF">SDC9_172632</name>
</gene>
<evidence type="ECO:0000313" key="1">
    <source>
        <dbReference type="EMBL" id="MPN25225.1"/>
    </source>
</evidence>
<dbReference type="Gene3D" id="3.40.190.10">
    <property type="entry name" value="Periplasmic binding protein-like II"/>
    <property type="match status" value="1"/>
</dbReference>
<accession>A0A645GEV8</accession>
<protein>
    <recommendedName>
        <fullName evidence="2">SsuA/THI5-like domain-containing protein</fullName>
    </recommendedName>
</protein>
<name>A0A645GEV8_9ZZZZ</name>
<evidence type="ECO:0008006" key="2">
    <source>
        <dbReference type="Google" id="ProtNLM"/>
    </source>
</evidence>